<evidence type="ECO:0000259" key="2">
    <source>
        <dbReference type="SMART" id="SM00318"/>
    </source>
</evidence>
<dbReference type="InterPro" id="IPR016071">
    <property type="entry name" value="Staphylococal_nuclease_OB-fold"/>
</dbReference>
<evidence type="ECO:0000313" key="3">
    <source>
        <dbReference type="EMBL" id="GLS69188.1"/>
    </source>
</evidence>
<sequence>MVGTVGPAERRDRAPMATAFVMAALVMALAAPARAAGRTGTAACLAGPARLEVLDGVGPRGEIRLASGARVVLDSLRWPEASDLAGEAQAWLDARRGARLTVIPRGEPDRWGRERADIQVGDNDDLAGGLIAAGLAFADANEADLLCRPALRLLEASARARGLGLWRGPVLSATDGAALRIASGRFAVVEGRVRHVGERGARTYLDFGARGADALTVTVSKRTWRMVRARGLSAASLEGQSVRVRGVLEVWRAPILEAAADAIEVLNEADRPEAGPEGERGLRR</sequence>
<organism evidence="3 4">
    <name type="scientific">Methylobacterium tardum</name>
    <dbReference type="NCBI Taxonomy" id="374432"/>
    <lineage>
        <taxon>Bacteria</taxon>
        <taxon>Pseudomonadati</taxon>
        <taxon>Pseudomonadota</taxon>
        <taxon>Alphaproteobacteria</taxon>
        <taxon>Hyphomicrobiales</taxon>
        <taxon>Methylobacteriaceae</taxon>
        <taxon>Methylobacterium</taxon>
    </lineage>
</organism>
<feature type="signal peptide" evidence="1">
    <location>
        <begin position="1"/>
        <end position="35"/>
    </location>
</feature>
<dbReference type="SUPFAM" id="SSF50199">
    <property type="entry name" value="Staphylococcal nuclease"/>
    <property type="match status" value="1"/>
</dbReference>
<dbReference type="InterPro" id="IPR035437">
    <property type="entry name" value="SNase_OB-fold_sf"/>
</dbReference>
<dbReference type="EMBL" id="BSPL01000010">
    <property type="protein sequence ID" value="GLS69188.1"/>
    <property type="molecule type" value="Genomic_DNA"/>
</dbReference>
<protein>
    <recommendedName>
        <fullName evidence="2">TNase-like domain-containing protein</fullName>
    </recommendedName>
</protein>
<dbReference type="Gene3D" id="2.40.50.90">
    <property type="match status" value="1"/>
</dbReference>
<reference evidence="4" key="1">
    <citation type="journal article" date="2019" name="Int. J. Syst. Evol. Microbiol.">
        <title>The Global Catalogue of Microorganisms (GCM) 10K type strain sequencing project: providing services to taxonomists for standard genome sequencing and annotation.</title>
        <authorList>
            <consortium name="The Broad Institute Genomics Platform"/>
            <consortium name="The Broad Institute Genome Sequencing Center for Infectious Disease"/>
            <person name="Wu L."/>
            <person name="Ma J."/>
        </authorList>
    </citation>
    <scope>NUCLEOTIDE SEQUENCE [LARGE SCALE GENOMIC DNA]</scope>
    <source>
        <strain evidence="4">NBRC 103632</strain>
    </source>
</reference>
<dbReference type="Pfam" id="PF00565">
    <property type="entry name" value="SNase"/>
    <property type="match status" value="1"/>
</dbReference>
<evidence type="ECO:0000313" key="4">
    <source>
        <dbReference type="Proteomes" id="UP001157440"/>
    </source>
</evidence>
<gene>
    <name evidence="3" type="ORF">GCM10007890_12000</name>
</gene>
<feature type="domain" description="TNase-like" evidence="2">
    <location>
        <begin position="52"/>
        <end position="168"/>
    </location>
</feature>
<feature type="chain" id="PRO_5041211826" description="TNase-like domain-containing protein" evidence="1">
    <location>
        <begin position="36"/>
        <end position="284"/>
    </location>
</feature>
<proteinExistence type="predicted"/>
<keyword evidence="1" id="KW-0732">Signal</keyword>
<dbReference type="SMART" id="SM00318">
    <property type="entry name" value="SNc"/>
    <property type="match status" value="1"/>
</dbReference>
<evidence type="ECO:0000256" key="1">
    <source>
        <dbReference type="SAM" id="SignalP"/>
    </source>
</evidence>
<name>A0AA37TDK8_9HYPH</name>
<accession>A0AA37TDK8</accession>
<dbReference type="Proteomes" id="UP001157440">
    <property type="component" value="Unassembled WGS sequence"/>
</dbReference>
<comment type="caution">
    <text evidence="3">The sequence shown here is derived from an EMBL/GenBank/DDBJ whole genome shotgun (WGS) entry which is preliminary data.</text>
</comment>
<dbReference type="AlphaFoldDB" id="A0AA37TDK8"/>
<keyword evidence="4" id="KW-1185">Reference proteome</keyword>